<feature type="transmembrane region" description="Helical" evidence="9">
    <location>
        <begin position="75"/>
        <end position="91"/>
    </location>
</feature>
<dbReference type="InterPro" id="IPR007387">
    <property type="entry name" value="TRAP_DctQ"/>
</dbReference>
<accession>A0AAU8AMA6</accession>
<dbReference type="EMBL" id="CP123385">
    <property type="protein sequence ID" value="XCC95853.1"/>
    <property type="molecule type" value="Genomic_DNA"/>
</dbReference>
<feature type="transmembrane region" description="Helical" evidence="9">
    <location>
        <begin position="152"/>
        <end position="174"/>
    </location>
</feature>
<dbReference type="GO" id="GO:0005886">
    <property type="term" value="C:plasma membrane"/>
    <property type="evidence" value="ECO:0007669"/>
    <property type="project" value="UniProtKB-SubCell"/>
</dbReference>
<dbReference type="GO" id="GO:0015740">
    <property type="term" value="P:C4-dicarboxylate transport"/>
    <property type="evidence" value="ECO:0007669"/>
    <property type="project" value="TreeGrafter"/>
</dbReference>
<keyword evidence="6 9" id="KW-1133">Transmembrane helix</keyword>
<gene>
    <name evidence="11" type="ORF">PVT71_22485</name>
</gene>
<dbReference type="PANTHER" id="PTHR35011">
    <property type="entry name" value="2,3-DIKETO-L-GULONATE TRAP TRANSPORTER SMALL PERMEASE PROTEIN YIAM"/>
    <property type="match status" value="1"/>
</dbReference>
<reference evidence="11" key="1">
    <citation type="submission" date="2023-02" db="EMBL/GenBank/DDBJ databases">
        <title>Description and genomic characterization of Salipiger bruguierae sp. nov., isolated from the sediment of mangrove plant Bruguiera sexangula.</title>
        <authorList>
            <person name="Long M."/>
        </authorList>
    </citation>
    <scope>NUCLEOTIDE SEQUENCE</scope>
    <source>
        <strain evidence="11">H15</strain>
    </source>
</reference>
<comment type="function">
    <text evidence="9">Part of the tripartite ATP-independent periplasmic (TRAP) transport system.</text>
</comment>
<dbReference type="GO" id="GO:0022857">
    <property type="term" value="F:transmembrane transporter activity"/>
    <property type="evidence" value="ECO:0007669"/>
    <property type="project" value="UniProtKB-UniRule"/>
</dbReference>
<name>A0AAU8AMA6_9RHOB</name>
<evidence type="ECO:0000256" key="3">
    <source>
        <dbReference type="ARBA" id="ARBA00022475"/>
    </source>
</evidence>
<feature type="transmembrane region" description="Helical" evidence="9">
    <location>
        <begin position="41"/>
        <end position="63"/>
    </location>
</feature>
<dbReference type="InterPro" id="IPR055348">
    <property type="entry name" value="DctQ"/>
</dbReference>
<sequence>MLDRASGNSGATKLHDGAVLQNLIRFLGLGLTALRRLVDGVALLLLAYMACAIAVQIIGRYVFNYSIAWSEETATFAQVWLTLLGAGIAMRHNQHVGVDMVIRKAPLPVQRLCNGAGLLLGLWFLGVVVVGSLSMLAIGFVVKSPALRIPMAVPYMALPVGFGYFLIEFAVTTLPRVLDPRRGAADAGQEGAA</sequence>
<proteinExistence type="inferred from homology"/>
<keyword evidence="7 9" id="KW-0472">Membrane</keyword>
<evidence type="ECO:0000313" key="11">
    <source>
        <dbReference type="EMBL" id="XCC95853.1"/>
    </source>
</evidence>
<keyword evidence="5 9" id="KW-0812">Transmembrane</keyword>
<keyword evidence="4 9" id="KW-0997">Cell inner membrane</keyword>
<evidence type="ECO:0000256" key="6">
    <source>
        <dbReference type="ARBA" id="ARBA00022989"/>
    </source>
</evidence>
<feature type="domain" description="Tripartite ATP-independent periplasmic transporters DctQ component" evidence="10">
    <location>
        <begin position="49"/>
        <end position="172"/>
    </location>
</feature>
<dbReference type="PANTHER" id="PTHR35011:SF2">
    <property type="entry name" value="2,3-DIKETO-L-GULONATE TRAP TRANSPORTER SMALL PERMEASE PROTEIN YIAM"/>
    <property type="match status" value="1"/>
</dbReference>
<evidence type="ECO:0000259" key="10">
    <source>
        <dbReference type="Pfam" id="PF04290"/>
    </source>
</evidence>
<evidence type="ECO:0000256" key="1">
    <source>
        <dbReference type="ARBA" id="ARBA00004429"/>
    </source>
</evidence>
<evidence type="ECO:0000256" key="4">
    <source>
        <dbReference type="ARBA" id="ARBA00022519"/>
    </source>
</evidence>
<evidence type="ECO:0000256" key="9">
    <source>
        <dbReference type="RuleBase" id="RU369079"/>
    </source>
</evidence>
<organism evidence="11">
    <name type="scientific">Alloyangia sp. H15</name>
    <dbReference type="NCBI Taxonomy" id="3029062"/>
    <lineage>
        <taxon>Bacteria</taxon>
        <taxon>Pseudomonadati</taxon>
        <taxon>Pseudomonadota</taxon>
        <taxon>Alphaproteobacteria</taxon>
        <taxon>Rhodobacterales</taxon>
        <taxon>Roseobacteraceae</taxon>
        <taxon>Alloyangia</taxon>
    </lineage>
</organism>
<evidence type="ECO:0000256" key="2">
    <source>
        <dbReference type="ARBA" id="ARBA00022448"/>
    </source>
</evidence>
<evidence type="ECO:0000256" key="5">
    <source>
        <dbReference type="ARBA" id="ARBA00022692"/>
    </source>
</evidence>
<keyword evidence="3" id="KW-1003">Cell membrane</keyword>
<keyword evidence="2 9" id="KW-0813">Transport</keyword>
<comment type="subunit">
    <text evidence="9">The complex comprises the extracytoplasmic solute receptor protein and the two transmembrane proteins.</text>
</comment>
<feature type="transmembrane region" description="Helical" evidence="9">
    <location>
        <begin position="112"/>
        <end position="140"/>
    </location>
</feature>
<dbReference type="RefSeq" id="WP_353474719.1">
    <property type="nucleotide sequence ID" value="NZ_CP123385.1"/>
</dbReference>
<evidence type="ECO:0000256" key="8">
    <source>
        <dbReference type="ARBA" id="ARBA00038436"/>
    </source>
</evidence>
<protein>
    <recommendedName>
        <fullName evidence="9">TRAP transporter small permease protein</fullName>
    </recommendedName>
</protein>
<dbReference type="Pfam" id="PF04290">
    <property type="entry name" value="DctQ"/>
    <property type="match status" value="1"/>
</dbReference>
<comment type="similarity">
    <text evidence="8 9">Belongs to the TRAP transporter small permease family.</text>
</comment>
<comment type="subcellular location">
    <subcellularLocation>
        <location evidence="1 9">Cell inner membrane</location>
        <topology evidence="1 9">Multi-pass membrane protein</topology>
    </subcellularLocation>
</comment>
<dbReference type="AlphaFoldDB" id="A0AAU8AMA6"/>
<evidence type="ECO:0000256" key="7">
    <source>
        <dbReference type="ARBA" id="ARBA00023136"/>
    </source>
</evidence>